<name>A0ABX2JCW5_9SPHN</name>
<keyword evidence="2" id="KW-1185">Reference proteome</keyword>
<reference evidence="1 2" key="1">
    <citation type="submission" date="2020-06" db="EMBL/GenBank/DDBJ databases">
        <title>Sphingomonas hominis sp. nov., a member of the Sphingomonas, isolated from the hair of a 22-year-old girl.</title>
        <authorList>
            <person name="Zhang D.-F."/>
            <person name="Cui X.-W."/>
        </authorList>
    </citation>
    <scope>NUCLEOTIDE SEQUENCE [LARGE SCALE GENOMIC DNA]</scope>
    <source>
        <strain evidence="1 2">HHU CXW</strain>
    </source>
</reference>
<organism evidence="1 2">
    <name type="scientific">Sphingomonas hominis</name>
    <dbReference type="NCBI Taxonomy" id="2741495"/>
    <lineage>
        <taxon>Bacteria</taxon>
        <taxon>Pseudomonadati</taxon>
        <taxon>Pseudomonadota</taxon>
        <taxon>Alphaproteobacteria</taxon>
        <taxon>Sphingomonadales</taxon>
        <taxon>Sphingomonadaceae</taxon>
        <taxon>Sphingomonas</taxon>
    </lineage>
</organism>
<dbReference type="Proteomes" id="UP000621447">
    <property type="component" value="Unassembled WGS sequence"/>
</dbReference>
<comment type="caution">
    <text evidence="1">The sequence shown here is derived from an EMBL/GenBank/DDBJ whole genome shotgun (WGS) entry which is preliminary data.</text>
</comment>
<sequence length="79" mass="8957">MSCRACTHWDRYKGDTAELGDCRRYPPRINDQLLARVLPGLSTPLSDHDEIERDLYVASAFPITHQDSGCGEFYSEVPL</sequence>
<gene>
    <name evidence="1" type="ORF">HRV97_03300</name>
</gene>
<protein>
    <submittedName>
        <fullName evidence="1">Uncharacterized protein</fullName>
    </submittedName>
</protein>
<accession>A0ABX2JCW5</accession>
<dbReference type="EMBL" id="JABULH010000001">
    <property type="protein sequence ID" value="NTS64188.1"/>
    <property type="molecule type" value="Genomic_DNA"/>
</dbReference>
<proteinExistence type="predicted"/>
<evidence type="ECO:0000313" key="2">
    <source>
        <dbReference type="Proteomes" id="UP000621447"/>
    </source>
</evidence>
<dbReference type="RefSeq" id="WP_174192237.1">
    <property type="nucleotide sequence ID" value="NZ_JABULH010000001.1"/>
</dbReference>
<evidence type="ECO:0000313" key="1">
    <source>
        <dbReference type="EMBL" id="NTS64188.1"/>
    </source>
</evidence>